<proteinExistence type="inferred from homology"/>
<keyword evidence="3" id="KW-0731">Sigma factor</keyword>
<gene>
    <name evidence="7" type="ORF">EYC98_04205</name>
</gene>
<dbReference type="PANTHER" id="PTHR43133:SF63">
    <property type="entry name" value="RNA POLYMERASE SIGMA FACTOR FECI-RELATED"/>
    <property type="match status" value="1"/>
</dbReference>
<reference evidence="7" key="1">
    <citation type="submission" date="2019-02" db="EMBL/GenBank/DDBJ databases">
        <authorList>
            <person name="Li S.-H."/>
        </authorList>
    </citation>
    <scope>NUCLEOTIDE SEQUENCE</scope>
    <source>
        <strain evidence="7">IMCC14734</strain>
    </source>
</reference>
<evidence type="ECO:0000256" key="4">
    <source>
        <dbReference type="ARBA" id="ARBA00023163"/>
    </source>
</evidence>
<dbReference type="InterPro" id="IPR014284">
    <property type="entry name" value="RNA_pol_sigma-70_dom"/>
</dbReference>
<organism evidence="7 8">
    <name type="scientific">Candidatus Litorirhabdus singularis</name>
    <dbReference type="NCBI Taxonomy" id="2518993"/>
    <lineage>
        <taxon>Bacteria</taxon>
        <taxon>Pseudomonadati</taxon>
        <taxon>Pseudomonadota</taxon>
        <taxon>Gammaproteobacteria</taxon>
        <taxon>Cellvibrionales</taxon>
        <taxon>Halieaceae</taxon>
        <taxon>Candidatus Litorirhabdus</taxon>
    </lineage>
</organism>
<evidence type="ECO:0000256" key="1">
    <source>
        <dbReference type="ARBA" id="ARBA00010641"/>
    </source>
</evidence>
<dbReference type="EMBL" id="SHNN01000001">
    <property type="protein sequence ID" value="MCX2980066.1"/>
    <property type="molecule type" value="Genomic_DNA"/>
</dbReference>
<dbReference type="InterPro" id="IPR007627">
    <property type="entry name" value="RNA_pol_sigma70_r2"/>
</dbReference>
<dbReference type="Pfam" id="PF04542">
    <property type="entry name" value="Sigma70_r2"/>
    <property type="match status" value="1"/>
</dbReference>
<name>A0ABT3TCQ4_9GAMM</name>
<evidence type="ECO:0000256" key="2">
    <source>
        <dbReference type="ARBA" id="ARBA00023015"/>
    </source>
</evidence>
<dbReference type="Gene3D" id="1.10.10.10">
    <property type="entry name" value="Winged helix-like DNA-binding domain superfamily/Winged helix DNA-binding domain"/>
    <property type="match status" value="1"/>
</dbReference>
<evidence type="ECO:0000256" key="3">
    <source>
        <dbReference type="ARBA" id="ARBA00023082"/>
    </source>
</evidence>
<feature type="domain" description="RNA polymerase sigma-70 region 2" evidence="5">
    <location>
        <begin position="12"/>
        <end position="77"/>
    </location>
</feature>
<dbReference type="NCBIfam" id="TIGR02937">
    <property type="entry name" value="sigma70-ECF"/>
    <property type="match status" value="1"/>
</dbReference>
<keyword evidence="8" id="KW-1185">Reference proteome</keyword>
<dbReference type="InterPro" id="IPR036388">
    <property type="entry name" value="WH-like_DNA-bd_sf"/>
</dbReference>
<dbReference type="InterPro" id="IPR013325">
    <property type="entry name" value="RNA_pol_sigma_r2"/>
</dbReference>
<comment type="caution">
    <text evidence="7">The sequence shown here is derived from an EMBL/GenBank/DDBJ whole genome shotgun (WGS) entry which is preliminary data.</text>
</comment>
<dbReference type="PANTHER" id="PTHR43133">
    <property type="entry name" value="RNA POLYMERASE ECF-TYPE SIGMA FACTO"/>
    <property type="match status" value="1"/>
</dbReference>
<keyword evidence="2" id="KW-0805">Transcription regulation</keyword>
<dbReference type="InterPro" id="IPR013249">
    <property type="entry name" value="RNA_pol_sigma70_r4_t2"/>
</dbReference>
<dbReference type="Gene3D" id="1.10.1740.10">
    <property type="match status" value="1"/>
</dbReference>
<evidence type="ECO:0000259" key="6">
    <source>
        <dbReference type="Pfam" id="PF08281"/>
    </source>
</evidence>
<dbReference type="SUPFAM" id="SSF88659">
    <property type="entry name" value="Sigma3 and sigma4 domains of RNA polymerase sigma factors"/>
    <property type="match status" value="1"/>
</dbReference>
<dbReference type="InterPro" id="IPR039425">
    <property type="entry name" value="RNA_pol_sigma-70-like"/>
</dbReference>
<accession>A0ABT3TCQ4</accession>
<sequence length="188" mass="20963">MNKLKQQFVSDLIADHGNSLERFLTRKLDNPSDAAEIAQEAYLRIYRLQQPETLDNARAFLFQVASNLAVDHLRRRTLHYRFLKSEEGQGEEAGSQDPNASGASPEKILAARERLALIYASIDELPLKCRQAFLLSRNSGLSYTAIARELDVSVSSVEKYILQALKHCRAALARQDGAGNPAAVIKRP</sequence>
<protein>
    <submittedName>
        <fullName evidence="7">Sigma-70 family RNA polymerase sigma factor</fullName>
    </submittedName>
</protein>
<evidence type="ECO:0000259" key="5">
    <source>
        <dbReference type="Pfam" id="PF04542"/>
    </source>
</evidence>
<keyword evidence="4" id="KW-0804">Transcription</keyword>
<dbReference type="Pfam" id="PF08281">
    <property type="entry name" value="Sigma70_r4_2"/>
    <property type="match status" value="1"/>
</dbReference>
<dbReference type="Proteomes" id="UP001143362">
    <property type="component" value="Unassembled WGS sequence"/>
</dbReference>
<comment type="similarity">
    <text evidence="1">Belongs to the sigma-70 factor family. ECF subfamily.</text>
</comment>
<feature type="domain" description="RNA polymerase sigma factor 70 region 4 type 2" evidence="6">
    <location>
        <begin position="117"/>
        <end position="168"/>
    </location>
</feature>
<evidence type="ECO:0000313" key="8">
    <source>
        <dbReference type="Proteomes" id="UP001143362"/>
    </source>
</evidence>
<dbReference type="RefSeq" id="WP_279244047.1">
    <property type="nucleotide sequence ID" value="NZ_SHNN01000001.1"/>
</dbReference>
<dbReference type="InterPro" id="IPR013324">
    <property type="entry name" value="RNA_pol_sigma_r3/r4-like"/>
</dbReference>
<dbReference type="SUPFAM" id="SSF88946">
    <property type="entry name" value="Sigma2 domain of RNA polymerase sigma factors"/>
    <property type="match status" value="1"/>
</dbReference>
<evidence type="ECO:0000313" key="7">
    <source>
        <dbReference type="EMBL" id="MCX2980066.1"/>
    </source>
</evidence>